<dbReference type="GO" id="GO:0004132">
    <property type="term" value="F:dCMP deaminase activity"/>
    <property type="evidence" value="ECO:0007669"/>
    <property type="project" value="TreeGrafter"/>
</dbReference>
<dbReference type="InterPro" id="IPR016192">
    <property type="entry name" value="APOBEC/CMP_deaminase_Zn-bd"/>
</dbReference>
<dbReference type="SUPFAM" id="SSF53927">
    <property type="entry name" value="Cytidine deaminase-like"/>
    <property type="match status" value="1"/>
</dbReference>
<dbReference type="GO" id="GO:0005737">
    <property type="term" value="C:cytoplasm"/>
    <property type="evidence" value="ECO:0007669"/>
    <property type="project" value="TreeGrafter"/>
</dbReference>
<comment type="similarity">
    <text evidence="1">Belongs to the cytidine and deoxycytidylate deaminase family.</text>
</comment>
<reference evidence="6 7" key="1">
    <citation type="submission" date="2020-08" db="EMBL/GenBank/DDBJ databases">
        <title>Complete genome sequence of Entomobacter blattae G55GP.</title>
        <authorList>
            <person name="Poehlein A."/>
            <person name="Guzman J."/>
            <person name="Daniel R."/>
            <person name="Vilcinskas A."/>
        </authorList>
    </citation>
    <scope>NUCLEOTIDE SEQUENCE [LARGE SCALE GENOMIC DNA]</scope>
    <source>
        <strain evidence="6 7">G55GP</strain>
    </source>
</reference>
<evidence type="ECO:0000256" key="2">
    <source>
        <dbReference type="ARBA" id="ARBA00022723"/>
    </source>
</evidence>
<keyword evidence="7" id="KW-1185">Reference proteome</keyword>
<dbReference type="Gene3D" id="3.40.140.10">
    <property type="entry name" value="Cytidine Deaminase, domain 2"/>
    <property type="match status" value="1"/>
</dbReference>
<accession>A0A7H1NPU1</accession>
<dbReference type="PROSITE" id="PS00903">
    <property type="entry name" value="CYT_DCMP_DEAMINASES_1"/>
    <property type="match status" value="1"/>
</dbReference>
<keyword evidence="2" id="KW-0479">Metal-binding</keyword>
<proteinExistence type="inferred from homology"/>
<evidence type="ECO:0000259" key="5">
    <source>
        <dbReference type="PROSITE" id="PS51747"/>
    </source>
</evidence>
<dbReference type="PROSITE" id="PS51747">
    <property type="entry name" value="CYT_DCMP_DEAMINASES_2"/>
    <property type="match status" value="1"/>
</dbReference>
<dbReference type="EC" id="3.5.4.33" evidence="6"/>
<evidence type="ECO:0000256" key="4">
    <source>
        <dbReference type="ARBA" id="ARBA00022833"/>
    </source>
</evidence>
<protein>
    <submittedName>
        <fullName evidence="6">tRNA-specific adenosine deaminase</fullName>
        <ecNumber evidence="6">3.5.4.33</ecNumber>
    </submittedName>
</protein>
<gene>
    <name evidence="6" type="primary">tadA_2</name>
    <name evidence="6" type="ORF">JGUZn3_05550</name>
</gene>
<dbReference type="Pfam" id="PF00383">
    <property type="entry name" value="dCMP_cyt_deam_1"/>
    <property type="match status" value="1"/>
</dbReference>
<dbReference type="InterPro" id="IPR015517">
    <property type="entry name" value="dCMP_deaminase-rel"/>
</dbReference>
<evidence type="ECO:0000256" key="1">
    <source>
        <dbReference type="ARBA" id="ARBA00006576"/>
    </source>
</evidence>
<dbReference type="PANTHER" id="PTHR11086">
    <property type="entry name" value="DEOXYCYTIDYLATE DEAMINASE-RELATED"/>
    <property type="match status" value="1"/>
</dbReference>
<dbReference type="GO" id="GO:0052717">
    <property type="term" value="F:tRNA-specific adenosine-34 deaminase activity"/>
    <property type="evidence" value="ECO:0007669"/>
    <property type="project" value="UniProtKB-EC"/>
</dbReference>
<keyword evidence="3 6" id="KW-0378">Hydrolase</keyword>
<dbReference type="InterPro" id="IPR016193">
    <property type="entry name" value="Cytidine_deaminase-like"/>
</dbReference>
<feature type="domain" description="CMP/dCMP-type deaminase" evidence="5">
    <location>
        <begin position="1"/>
        <end position="202"/>
    </location>
</feature>
<keyword evidence="4" id="KW-0862">Zinc</keyword>
<evidence type="ECO:0000256" key="3">
    <source>
        <dbReference type="ARBA" id="ARBA00022801"/>
    </source>
</evidence>
<evidence type="ECO:0000313" key="7">
    <source>
        <dbReference type="Proteomes" id="UP000516349"/>
    </source>
</evidence>
<dbReference type="GO" id="GO:0008270">
    <property type="term" value="F:zinc ion binding"/>
    <property type="evidence" value="ECO:0007669"/>
    <property type="project" value="InterPro"/>
</dbReference>
<dbReference type="Proteomes" id="UP000516349">
    <property type="component" value="Chromosome"/>
</dbReference>
<sequence>MFMAFNSSTHSGDLSRQVGVVITRKKQIIATGANEVPQSDGGVYWAKADIYGKVDDEKEGKDYKLGYDPNKREQKNIINDIIARIKEDKIFDNLINNEESEKIFEKKLEKILKKTAIADLTEFGRVVHAEMNALLSCCRVGTPTKKATLYCTTFPCHNCAKHIVAAGIKRVVYVEPYPKSKAIELHKDSIIIKNIPDGSKDTTKVVFEPFTGVGPRRFLDLFSMSLGAGIKIKRKDWKGDIVDYKGNKDNIKMRTPLLSNAYLGVEQEAIKIWKKRKRKRKGLKFLVRSFVKRVLFWVFKGCKI</sequence>
<dbReference type="EMBL" id="CP060244">
    <property type="protein sequence ID" value="QNT77801.1"/>
    <property type="molecule type" value="Genomic_DNA"/>
</dbReference>
<dbReference type="PANTHER" id="PTHR11086:SF18">
    <property type="entry name" value="DEOXYCYTIDYLATE DEAMINASE"/>
    <property type="match status" value="1"/>
</dbReference>
<evidence type="ECO:0000313" key="6">
    <source>
        <dbReference type="EMBL" id="QNT77801.1"/>
    </source>
</evidence>
<dbReference type="InterPro" id="IPR002125">
    <property type="entry name" value="CMP_dCMP_dom"/>
</dbReference>
<organism evidence="6 7">
    <name type="scientific">Entomobacter blattae</name>
    <dbReference type="NCBI Taxonomy" id="2762277"/>
    <lineage>
        <taxon>Bacteria</taxon>
        <taxon>Pseudomonadati</taxon>
        <taxon>Pseudomonadota</taxon>
        <taxon>Alphaproteobacteria</taxon>
        <taxon>Acetobacterales</taxon>
        <taxon>Acetobacteraceae</taxon>
        <taxon>Entomobacter</taxon>
    </lineage>
</organism>
<dbReference type="KEGG" id="ebla:JGUZn3_05550"/>
<name>A0A7H1NPU1_9PROT</name>
<dbReference type="AlphaFoldDB" id="A0A7H1NPU1"/>